<dbReference type="RefSeq" id="XP_022082923.1">
    <property type="nucleotide sequence ID" value="XM_022227231.1"/>
</dbReference>
<feature type="domain" description="Phorbol-ester/DAG-type" evidence="2">
    <location>
        <begin position="92"/>
        <end position="150"/>
    </location>
</feature>
<dbReference type="PROSITE" id="PS50081">
    <property type="entry name" value="ZF_DAG_PE_2"/>
    <property type="match status" value="1"/>
</dbReference>
<dbReference type="InterPro" id="IPR041457">
    <property type="entry name" value="CxC2_KDZ-assoc"/>
</dbReference>
<feature type="region of interest" description="Disordered" evidence="1">
    <location>
        <begin position="1"/>
        <end position="81"/>
    </location>
</feature>
<evidence type="ECO:0000259" key="2">
    <source>
        <dbReference type="PROSITE" id="PS50081"/>
    </source>
</evidence>
<dbReference type="InterPro" id="IPR002219">
    <property type="entry name" value="PKC_DAG/PE"/>
</dbReference>
<dbReference type="Pfam" id="PF18803">
    <property type="entry name" value="CxC2"/>
    <property type="match status" value="1"/>
</dbReference>
<sequence length="596" mass="67323">MTKRKDTPSPQLQQSEMDNAEGSPTDQEVNENRAKRQRTAKTSVNLEESHESTSSDQHSQFVSSSNTQPASDAERTSSLAGSRWETKRPFFDHVFAETRQTQCYTCGDCEGDLVRCVDCGPGVMRCMDCTLSYHKECHLLHKPELVLETCVRPFPLRSRFVRQNHQCSTPHTKSIQVFDEKGRIHDCWFTSCSCEPPSATLLRWNLWPASPDQPRVAIHEDLLRWFESLLVEGGMSLKLASEVVRRKNSLDVQEADFLFMNLTSGCFEEYQHFRRRYANHGHGLSAARNRFVYTGSPKSSVNALESDSRAPVNEEVRGHRTFLDPDDDLTRVTSHTPFPHPAAFCPRMEEQSHVVFPGTPVHNSFLMGGEPGTATDQTCQEWKVESLQNLDGDDDSETEYILVPANKVSMSGLDCKPAAVAAHERCLAEQAIAIPGMPPGVEQHPSRPTLPNTSDIVIMPSSNDGKTRVWDKKQYCLYCRAPYAKLPRHLEGIHRDEPDIVLLRNAKCPDERRHLLSKLRNLGNHLQNCDVLRRGVGALIVVKRPSCTETRLVADYSPCPICFGYYIINDLRVHSCPLKNIKIDKSAVWLNLTLQQ</sequence>
<accession>A0A8B7XQ24</accession>
<gene>
    <name evidence="4 5" type="primary">LOC110975088</name>
</gene>
<dbReference type="OMA" id="GKTRVWD"/>
<evidence type="ECO:0000313" key="4">
    <source>
        <dbReference type="RefSeq" id="XP_022082922.1"/>
    </source>
</evidence>
<keyword evidence="3" id="KW-1185">Reference proteome</keyword>
<feature type="compositionally biased region" description="Polar residues" evidence="1">
    <location>
        <begin position="66"/>
        <end position="80"/>
    </location>
</feature>
<organism evidence="3 5">
    <name type="scientific">Acanthaster planci</name>
    <name type="common">Crown-of-thorns starfish</name>
    <dbReference type="NCBI Taxonomy" id="133434"/>
    <lineage>
        <taxon>Eukaryota</taxon>
        <taxon>Metazoa</taxon>
        <taxon>Echinodermata</taxon>
        <taxon>Eleutherozoa</taxon>
        <taxon>Asterozoa</taxon>
        <taxon>Asteroidea</taxon>
        <taxon>Valvatacea</taxon>
        <taxon>Valvatida</taxon>
        <taxon>Acanthasteridae</taxon>
        <taxon>Acanthaster</taxon>
    </lineage>
</organism>
<feature type="compositionally biased region" description="Polar residues" evidence="1">
    <location>
        <begin position="8"/>
        <end position="27"/>
    </location>
</feature>
<dbReference type="OrthoDB" id="8861403at2759"/>
<evidence type="ECO:0000313" key="5">
    <source>
        <dbReference type="RefSeq" id="XP_022082923.1"/>
    </source>
</evidence>
<evidence type="ECO:0000256" key="1">
    <source>
        <dbReference type="SAM" id="MobiDB-lite"/>
    </source>
</evidence>
<dbReference type="Proteomes" id="UP000694845">
    <property type="component" value="Unplaced"/>
</dbReference>
<dbReference type="PANTHER" id="PTHR33480">
    <property type="entry name" value="SET DOMAIN-CONTAINING PROTEIN-RELATED"/>
    <property type="match status" value="1"/>
</dbReference>
<dbReference type="RefSeq" id="XP_022082922.1">
    <property type="nucleotide sequence ID" value="XM_022227230.1"/>
</dbReference>
<feature type="compositionally biased region" description="Low complexity" evidence="1">
    <location>
        <begin position="54"/>
        <end position="65"/>
    </location>
</feature>
<proteinExistence type="predicted"/>
<protein>
    <submittedName>
        <fullName evidence="4 5">Uncharacterized protein LOC110975088</fullName>
    </submittedName>
</protein>
<dbReference type="KEGG" id="aplc:110975088"/>
<dbReference type="PANTHER" id="PTHR33480:SF1">
    <property type="entry name" value="TYR RECOMBINASE DOMAIN-CONTAINING PROTEIN"/>
    <property type="match status" value="1"/>
</dbReference>
<dbReference type="AlphaFoldDB" id="A0A8B7XQ24"/>
<evidence type="ECO:0000313" key="3">
    <source>
        <dbReference type="Proteomes" id="UP000694845"/>
    </source>
</evidence>
<reference evidence="4 5" key="1">
    <citation type="submission" date="2025-04" db="UniProtKB">
        <authorList>
            <consortium name="RefSeq"/>
        </authorList>
    </citation>
    <scope>IDENTIFICATION</scope>
</reference>
<dbReference type="GeneID" id="110975088"/>
<name>A0A8B7XQ24_ACAPL</name>